<feature type="region of interest" description="Disordered" evidence="4">
    <location>
        <begin position="356"/>
        <end position="437"/>
    </location>
</feature>
<feature type="compositionally biased region" description="Basic and acidic residues" evidence="4">
    <location>
        <begin position="413"/>
        <end position="423"/>
    </location>
</feature>
<feature type="region of interest" description="Disordered" evidence="4">
    <location>
        <begin position="283"/>
        <end position="314"/>
    </location>
</feature>
<keyword evidence="2" id="KW-0341">Growth regulation</keyword>
<name>A0A397Z5Y2_BRACM</name>
<evidence type="ECO:0000256" key="1">
    <source>
        <dbReference type="ARBA" id="ARBA00022448"/>
    </source>
</evidence>
<dbReference type="EMBL" id="CM010632">
    <property type="protein sequence ID" value="RID60871.1"/>
    <property type="molecule type" value="Genomic_DNA"/>
</dbReference>
<gene>
    <name evidence="6" type="ORF">BRARA_E00064</name>
</gene>
<feature type="compositionally biased region" description="Polar residues" evidence="4">
    <location>
        <begin position="426"/>
        <end position="437"/>
    </location>
</feature>
<sequence>MSTENQTMVKGSEVEVSSQEEGLKGAYFTALLKENTTLSGRKKLSVTYKTLLTDDGSSPLTEAVQQSLLRPVPPEEEYAGVVLEEGTVVDAYLRDGWWTGVVINKKLEDNNFLVCFDSPPDIIVFEKTNLRAHVDWTDSKWVPPDLKEVDKKSMFCPARMVEVSSSVDKAEDAWFPAMLIKEIEVDGEKKFIVKDCNHEARPNTTVDPRRVRPQPPPPSSVEEKYTLMDRVEAFHGSVWRKGLVKEVRTGKRYRFFWWLQRRNTFLSDVRPLKVWEDGAWHDVSKEETPPSRGVKPKTVVTSKRARKRVSGSSLNPDETLTVAAARELGNKKADACVMNNETPQVITPIAKVSAPVVTPSPPVIAATPTETEGQLSSEPRSKQNGLEKNDSIPPHKMPEEEETSQVLSRKRRREEEQQQHSDVNETEVSSSSSHQTPNVMMMNSAASVEETPPAALLKALPFAKRSPYWKSPEAKEGYKTMPQRPHFSPLLAAEDVNHREWSAVGMTVSFYGFLEQVKGLKPHDSLSVLCSLSESFVELEEYGFDIGAPQSRIRKMMSLKEEQAKIAEEKQCLERKVDEDEKRSRELAEEMAVLKGKMLELQRQEAVAREEKEAADKRVVEMKASGERFEQKMEDVELEFLETASAPW</sequence>
<reference evidence="6 7" key="1">
    <citation type="submission" date="2018-06" db="EMBL/GenBank/DDBJ databases">
        <title>WGS assembly of Brassica rapa FPsc.</title>
        <authorList>
            <person name="Bowman J."/>
            <person name="Kohchi T."/>
            <person name="Yamato K."/>
            <person name="Jenkins J."/>
            <person name="Shu S."/>
            <person name="Ishizaki K."/>
            <person name="Yamaoka S."/>
            <person name="Nishihama R."/>
            <person name="Nakamura Y."/>
            <person name="Berger F."/>
            <person name="Adam C."/>
            <person name="Aki S."/>
            <person name="Althoff F."/>
            <person name="Araki T."/>
            <person name="Arteaga-Vazquez M."/>
            <person name="Balasubrmanian S."/>
            <person name="Bauer D."/>
            <person name="Boehm C."/>
            <person name="Briginshaw L."/>
            <person name="Caballero-Perez J."/>
            <person name="Catarino B."/>
            <person name="Chen F."/>
            <person name="Chiyoda S."/>
            <person name="Chovatia M."/>
            <person name="Davies K."/>
            <person name="Delmans M."/>
            <person name="Demura T."/>
            <person name="Dierschke T."/>
            <person name="Dolan L."/>
            <person name="Dorantes-Acosta A."/>
            <person name="Eklund D."/>
            <person name="Florent S."/>
            <person name="Flores-Sandoval E."/>
            <person name="Fujiyama A."/>
            <person name="Fukuzawa H."/>
            <person name="Galik B."/>
            <person name="Grimanelli D."/>
            <person name="Grimwood J."/>
            <person name="Grossniklaus U."/>
            <person name="Hamada T."/>
            <person name="Haseloff J."/>
            <person name="Hetherington A."/>
            <person name="Higo A."/>
            <person name="Hirakawa Y."/>
            <person name="Hundley H."/>
            <person name="Ikeda Y."/>
            <person name="Inoue K."/>
            <person name="Inoue S."/>
            <person name="Ishida S."/>
            <person name="Jia Q."/>
            <person name="Kakita M."/>
            <person name="Kanazawa T."/>
            <person name="Kawai Y."/>
            <person name="Kawashima T."/>
            <person name="Kennedy M."/>
            <person name="Kinose K."/>
            <person name="Kinoshita T."/>
            <person name="Kohara Y."/>
            <person name="Koide E."/>
            <person name="Komatsu K."/>
            <person name="Kopischke S."/>
            <person name="Kubo M."/>
            <person name="Kyozuka J."/>
            <person name="Lagercrantz U."/>
            <person name="Lin S."/>
            <person name="Lindquist E."/>
            <person name="Lipzen A."/>
            <person name="Lu C."/>
            <person name="Luna E."/>
            <person name="Martienssen R."/>
            <person name="Minamino N."/>
            <person name="Mizutani M."/>
            <person name="Mizutani M."/>
            <person name="Mochizuki N."/>
            <person name="Monte I."/>
            <person name="Mosher R."/>
            <person name="Nagasaki H."/>
            <person name="Nakagami H."/>
            <person name="Naramoto S."/>
            <person name="Nishitani K."/>
            <person name="Ohtani M."/>
            <person name="Okamoto T."/>
            <person name="Okumura M."/>
            <person name="Phillips J."/>
            <person name="Pollak B."/>
            <person name="Reinders A."/>
            <person name="Roevekamp M."/>
            <person name="Sano R."/>
            <person name="Sawa S."/>
            <person name="Schmid M."/>
            <person name="Shirakawa M."/>
            <person name="Solano R."/>
            <person name="Spunde A."/>
            <person name="Suetsugu N."/>
            <person name="Sugano S."/>
            <person name="Sugiyama A."/>
            <person name="Sun R."/>
            <person name="Suzuki Y."/>
            <person name="Takenaka M."/>
            <person name="Takezawa D."/>
            <person name="Tomogane H."/>
            <person name="Tsuzuki M."/>
            <person name="Ueda T."/>
            <person name="Umeda M."/>
            <person name="Ward J."/>
            <person name="Watanabe Y."/>
            <person name="Yazaki K."/>
            <person name="Yokoyama R."/>
            <person name="Yoshitake Y."/>
            <person name="Yotsui I."/>
            <person name="Zachgo S."/>
            <person name="Schmutz J."/>
        </authorList>
    </citation>
    <scope>NUCLEOTIDE SEQUENCE [LARGE SCALE GENOMIC DNA]</scope>
    <source>
        <strain evidence="7">cv. B-3</strain>
    </source>
</reference>
<feature type="domain" description="Agenet" evidence="5">
    <location>
        <begin position="6"/>
        <end position="77"/>
    </location>
</feature>
<feature type="domain" description="Agenet" evidence="5">
    <location>
        <begin position="223"/>
        <end position="277"/>
    </location>
</feature>
<feature type="compositionally biased region" description="Basic and acidic residues" evidence="4">
    <location>
        <begin position="379"/>
        <end position="390"/>
    </location>
</feature>
<proteinExistence type="predicted"/>
<dbReference type="Pfam" id="PF05641">
    <property type="entry name" value="Agenet"/>
    <property type="match status" value="2"/>
</dbReference>
<evidence type="ECO:0000256" key="4">
    <source>
        <dbReference type="SAM" id="MobiDB-lite"/>
    </source>
</evidence>
<dbReference type="AlphaFoldDB" id="A0A397Z5Y2"/>
<accession>A0A397Z5Y2</accession>
<keyword evidence="1" id="KW-0813">Transport</keyword>
<organism evidence="6 7">
    <name type="scientific">Brassica campestris</name>
    <name type="common">Field mustard</name>
    <dbReference type="NCBI Taxonomy" id="3711"/>
    <lineage>
        <taxon>Eukaryota</taxon>
        <taxon>Viridiplantae</taxon>
        <taxon>Streptophyta</taxon>
        <taxon>Embryophyta</taxon>
        <taxon>Tracheophyta</taxon>
        <taxon>Spermatophyta</taxon>
        <taxon>Magnoliopsida</taxon>
        <taxon>eudicotyledons</taxon>
        <taxon>Gunneridae</taxon>
        <taxon>Pentapetalae</taxon>
        <taxon>rosids</taxon>
        <taxon>malvids</taxon>
        <taxon>Brassicales</taxon>
        <taxon>Brassicaceae</taxon>
        <taxon>Brassiceae</taxon>
        <taxon>Brassica</taxon>
    </lineage>
</organism>
<evidence type="ECO:0000313" key="6">
    <source>
        <dbReference type="EMBL" id="RID60871.1"/>
    </source>
</evidence>
<keyword evidence="3" id="KW-0175">Coiled coil</keyword>
<dbReference type="SMART" id="SM00743">
    <property type="entry name" value="Agenet"/>
    <property type="match status" value="4"/>
</dbReference>
<protein>
    <recommendedName>
        <fullName evidence="5">Agenet domain-containing protein</fullName>
    </recommendedName>
</protein>
<dbReference type="CDD" id="cd20405">
    <property type="entry name" value="Tudor_Agenet_AtDUF_rpt1_3"/>
    <property type="match status" value="1"/>
</dbReference>
<evidence type="ECO:0000313" key="7">
    <source>
        <dbReference type="Proteomes" id="UP000264353"/>
    </source>
</evidence>
<dbReference type="CDD" id="cd20406">
    <property type="entry name" value="Tudor_Agenet_AtDUF_rpt2_4"/>
    <property type="match status" value="1"/>
</dbReference>
<dbReference type="PANTHER" id="PTHR31917:SF90">
    <property type="entry name" value="AGENET DOMAIN-CONTAINING PROTEIN"/>
    <property type="match status" value="1"/>
</dbReference>
<dbReference type="Proteomes" id="UP000264353">
    <property type="component" value="Chromosome A5"/>
</dbReference>
<feature type="domain" description="Agenet" evidence="5">
    <location>
        <begin position="153"/>
        <end position="219"/>
    </location>
</feature>
<dbReference type="InterPro" id="IPR008395">
    <property type="entry name" value="Agenet-like_dom"/>
</dbReference>
<evidence type="ECO:0000256" key="3">
    <source>
        <dbReference type="SAM" id="Coils"/>
    </source>
</evidence>
<dbReference type="Pfam" id="PF05266">
    <property type="entry name" value="DUF724"/>
    <property type="match status" value="1"/>
</dbReference>
<feature type="domain" description="Agenet" evidence="5">
    <location>
        <begin position="81"/>
        <end position="138"/>
    </location>
</feature>
<feature type="region of interest" description="Disordered" evidence="4">
    <location>
        <begin position="200"/>
        <end position="221"/>
    </location>
</feature>
<feature type="compositionally biased region" description="Low complexity" evidence="4">
    <location>
        <begin position="356"/>
        <end position="369"/>
    </location>
</feature>
<evidence type="ECO:0000259" key="5">
    <source>
        <dbReference type="SMART" id="SM00743"/>
    </source>
</evidence>
<dbReference type="InterPro" id="IPR007930">
    <property type="entry name" value="DUF724"/>
</dbReference>
<dbReference type="PANTHER" id="PTHR31917">
    <property type="entry name" value="AGENET DOMAIN-CONTAINING PROTEIN-RELATED"/>
    <property type="match status" value="1"/>
</dbReference>
<feature type="coiled-coil region" evidence="3">
    <location>
        <begin position="556"/>
        <end position="639"/>
    </location>
</feature>
<dbReference type="InterPro" id="IPR014002">
    <property type="entry name" value="Agenet_dom_plant"/>
</dbReference>
<evidence type="ECO:0000256" key="2">
    <source>
        <dbReference type="ARBA" id="ARBA00022604"/>
    </source>
</evidence>